<keyword evidence="2" id="KW-1185">Reference proteome</keyword>
<proteinExistence type="predicted"/>
<reference evidence="1 2" key="2">
    <citation type="journal article" date="2012" name="Proc. Natl. Acad. Sci. U.S.A.">
        <title>Antigenic diversity is generated by distinct evolutionary mechanisms in African trypanosome species.</title>
        <authorList>
            <person name="Jackson A.P."/>
            <person name="Berry A."/>
            <person name="Aslett M."/>
            <person name="Allison H.C."/>
            <person name="Burton P."/>
            <person name="Vavrova-Anderson J."/>
            <person name="Brown R."/>
            <person name="Browne H."/>
            <person name="Corton N."/>
            <person name="Hauser H."/>
            <person name="Gamble J."/>
            <person name="Gilderthorp R."/>
            <person name="Marcello L."/>
            <person name="McQuillan J."/>
            <person name="Otto T.D."/>
            <person name="Quail M.A."/>
            <person name="Sanders M.J."/>
            <person name="van Tonder A."/>
            <person name="Ginger M.L."/>
            <person name="Field M.C."/>
            <person name="Barry J.D."/>
            <person name="Hertz-Fowler C."/>
            <person name="Berriman M."/>
        </authorList>
    </citation>
    <scope>NUCLEOTIDE SEQUENCE [LARGE SCALE GENOMIC DNA]</scope>
    <source>
        <strain evidence="1 2">IL3000</strain>
    </source>
</reference>
<dbReference type="AlphaFoldDB" id="F9WH55"/>
<reference evidence="2" key="1">
    <citation type="submission" date="2011-07" db="EMBL/GenBank/DDBJ databases">
        <title>Divergent evolution of antigenic variation in African trypanosomes.</title>
        <authorList>
            <person name="Jackson A.P."/>
            <person name="Berry A."/>
            <person name="Allison H.C."/>
            <person name="Burton P."/>
            <person name="Anderson J."/>
            <person name="Aslett M."/>
            <person name="Brown R."/>
            <person name="Corton N."/>
            <person name="Harris D."/>
            <person name="Hauser H."/>
            <person name="Gamble J."/>
            <person name="Gilderthorp R."/>
            <person name="McQuillan J."/>
            <person name="Quail M.A."/>
            <person name="Sanders M."/>
            <person name="Van Tonder A."/>
            <person name="Ginger M.L."/>
            <person name="Donelson J.E."/>
            <person name="Field M.C."/>
            <person name="Barry J.D."/>
            <person name="Berriman M."/>
            <person name="Hertz-Fowler C."/>
        </authorList>
    </citation>
    <scope>NUCLEOTIDE SEQUENCE [LARGE SCALE GENOMIC DNA]</scope>
    <source>
        <strain evidence="2">IL3000</strain>
    </source>
</reference>
<dbReference type="EMBL" id="CAEQ01002378">
    <property type="protein sequence ID" value="CCD16644.1"/>
    <property type="molecule type" value="Genomic_DNA"/>
</dbReference>
<evidence type="ECO:0000313" key="2">
    <source>
        <dbReference type="Proteomes" id="UP000000702"/>
    </source>
</evidence>
<protein>
    <submittedName>
        <fullName evidence="1">WGS project CAEQ00000000 data, annotated contig 597</fullName>
    </submittedName>
</protein>
<dbReference type="VEuPathDB" id="TriTrypDB:TcIL3000_0_15520"/>
<comment type="caution">
    <text evidence="1">The sequence shown here is derived from an EMBL/GenBank/DDBJ whole genome shotgun (WGS) entry which is preliminary data.</text>
</comment>
<evidence type="ECO:0000313" key="1">
    <source>
        <dbReference type="EMBL" id="CCD16644.1"/>
    </source>
</evidence>
<accession>F9WH55</accession>
<name>F9WH55_TRYCI</name>
<gene>
    <name evidence="1" type="ORF">TCIL3000_0_15520</name>
</gene>
<sequence length="234" mass="25618">MLAISAQTLVYQRILRESGFVTRSRPRVRNHKHCCSETGSKIESVSVKWRTPKKSKAYEGSQVSVCSCAYKAQWKEEIGNLTPTIRKCDQVTNIVVNAITTSGNYVCSHPNILNALEYGHPLEDIVVRVKAAGEKGAAIRSLVCNSELGNLNGNLISESNGGNGVLENSTGDVELRALEEDVDIGLDVDNPPNNARVSALGAWSPVGPVPFPVVFIEVVIFRLVRRWSQGDTKW</sequence>
<organism evidence="1 2">
    <name type="scientific">Trypanosoma congolense (strain IL3000)</name>
    <dbReference type="NCBI Taxonomy" id="1068625"/>
    <lineage>
        <taxon>Eukaryota</taxon>
        <taxon>Discoba</taxon>
        <taxon>Euglenozoa</taxon>
        <taxon>Kinetoplastea</taxon>
        <taxon>Metakinetoplastina</taxon>
        <taxon>Trypanosomatida</taxon>
        <taxon>Trypanosomatidae</taxon>
        <taxon>Trypanosoma</taxon>
        <taxon>Nannomonas</taxon>
    </lineage>
</organism>
<dbReference type="Proteomes" id="UP000000702">
    <property type="component" value="Unassembled WGS sequence"/>
</dbReference>